<dbReference type="AlphaFoldDB" id="A0A8J7G6L8"/>
<sequence>MENSVRERRIEKGWTQDELGERLDVSRQTINSIERGRYNPSLILAYKLSQLFGCTIEQLFDFEKELEK</sequence>
<name>A0A8J7G6L8_9BACL</name>
<organism evidence="3 4">
    <name type="scientific">Savagea serpentis</name>
    <dbReference type="NCBI Taxonomy" id="2785297"/>
    <lineage>
        <taxon>Bacteria</taxon>
        <taxon>Bacillati</taxon>
        <taxon>Bacillota</taxon>
        <taxon>Bacilli</taxon>
        <taxon>Bacillales</taxon>
        <taxon>Caryophanaceae</taxon>
        <taxon>Savagea</taxon>
    </lineage>
</organism>
<dbReference type="GO" id="GO:0003677">
    <property type="term" value="F:DNA binding"/>
    <property type="evidence" value="ECO:0007669"/>
    <property type="project" value="UniProtKB-KW"/>
</dbReference>
<dbReference type="EMBL" id="JADKPV010000003">
    <property type="protein sequence ID" value="MBF4501256.1"/>
    <property type="molecule type" value="Genomic_DNA"/>
</dbReference>
<dbReference type="InterPro" id="IPR001387">
    <property type="entry name" value="Cro/C1-type_HTH"/>
</dbReference>
<evidence type="ECO:0000256" key="1">
    <source>
        <dbReference type="ARBA" id="ARBA00023125"/>
    </source>
</evidence>
<reference evidence="3" key="1">
    <citation type="submission" date="2020-11" db="EMBL/GenBank/DDBJ databases">
        <title>Multidrug resistant novel bacterium Savagea serpentis sp. nov., isolated from the scats of a vine snake (Ahaetulla nasuta).</title>
        <authorList>
            <person name="Venkata Ramana V."/>
            <person name="Vikas Patil S."/>
            <person name="Yogita Lugani V."/>
        </authorList>
    </citation>
    <scope>NUCLEOTIDE SEQUENCE</scope>
    <source>
        <strain evidence="3">SN6</strain>
    </source>
</reference>
<gene>
    <name evidence="3" type="ORF">IRY55_07770</name>
</gene>
<dbReference type="Pfam" id="PF01381">
    <property type="entry name" value="HTH_3"/>
    <property type="match status" value="1"/>
</dbReference>
<accession>A0A8J7G6L8</accession>
<dbReference type="SUPFAM" id="SSF47413">
    <property type="entry name" value="lambda repressor-like DNA-binding domains"/>
    <property type="match status" value="1"/>
</dbReference>
<evidence type="ECO:0000313" key="4">
    <source>
        <dbReference type="Proteomes" id="UP000622653"/>
    </source>
</evidence>
<dbReference type="Proteomes" id="UP000622653">
    <property type="component" value="Unassembled WGS sequence"/>
</dbReference>
<dbReference type="RefSeq" id="WP_194562743.1">
    <property type="nucleotide sequence ID" value="NZ_JADKPV010000003.1"/>
</dbReference>
<dbReference type="InterPro" id="IPR010982">
    <property type="entry name" value="Lambda_DNA-bd_dom_sf"/>
</dbReference>
<feature type="domain" description="HTH cro/C1-type" evidence="2">
    <location>
        <begin position="5"/>
        <end position="59"/>
    </location>
</feature>
<dbReference type="PANTHER" id="PTHR46558:SF4">
    <property type="entry name" value="DNA-BIDING PHAGE PROTEIN"/>
    <property type="match status" value="1"/>
</dbReference>
<evidence type="ECO:0000313" key="3">
    <source>
        <dbReference type="EMBL" id="MBF4501256.1"/>
    </source>
</evidence>
<evidence type="ECO:0000259" key="2">
    <source>
        <dbReference type="PROSITE" id="PS50943"/>
    </source>
</evidence>
<dbReference type="PROSITE" id="PS50943">
    <property type="entry name" value="HTH_CROC1"/>
    <property type="match status" value="1"/>
</dbReference>
<dbReference type="SMART" id="SM00530">
    <property type="entry name" value="HTH_XRE"/>
    <property type="match status" value="1"/>
</dbReference>
<proteinExistence type="predicted"/>
<keyword evidence="4" id="KW-1185">Reference proteome</keyword>
<dbReference type="PANTHER" id="PTHR46558">
    <property type="entry name" value="TRACRIPTIONAL REGULATORY PROTEIN-RELATED-RELATED"/>
    <property type="match status" value="1"/>
</dbReference>
<dbReference type="CDD" id="cd00093">
    <property type="entry name" value="HTH_XRE"/>
    <property type="match status" value="1"/>
</dbReference>
<comment type="caution">
    <text evidence="3">The sequence shown here is derived from an EMBL/GenBank/DDBJ whole genome shotgun (WGS) entry which is preliminary data.</text>
</comment>
<protein>
    <submittedName>
        <fullName evidence="3">Helix-turn-helix transcriptional regulator</fullName>
    </submittedName>
</protein>
<dbReference type="Gene3D" id="1.10.260.40">
    <property type="entry name" value="lambda repressor-like DNA-binding domains"/>
    <property type="match status" value="1"/>
</dbReference>
<keyword evidence="1" id="KW-0238">DNA-binding</keyword>